<proteinExistence type="inferred from homology"/>
<keyword evidence="7" id="KW-1185">Reference proteome</keyword>
<dbReference type="EMBL" id="JASJOU010000004">
    <property type="protein sequence ID" value="MDJ1501867.1"/>
    <property type="molecule type" value="Genomic_DNA"/>
</dbReference>
<dbReference type="SUPFAM" id="SSF51011">
    <property type="entry name" value="Glycosyl hydrolase domain"/>
    <property type="match status" value="1"/>
</dbReference>
<dbReference type="Pfam" id="PF01055">
    <property type="entry name" value="Glyco_hydro_31_2nd"/>
    <property type="match status" value="1"/>
</dbReference>
<feature type="domain" description="Glycosyl hydrolase family 31 C-terminal" evidence="5">
    <location>
        <begin position="523"/>
        <end position="614"/>
    </location>
</feature>
<name>A0AAE3R5A6_9BACT</name>
<dbReference type="AlphaFoldDB" id="A0AAE3R5A6"/>
<dbReference type="GO" id="GO:0090599">
    <property type="term" value="F:alpha-glucosidase activity"/>
    <property type="evidence" value="ECO:0007669"/>
    <property type="project" value="TreeGrafter"/>
</dbReference>
<dbReference type="Proteomes" id="UP001232063">
    <property type="component" value="Unassembled WGS sequence"/>
</dbReference>
<dbReference type="Pfam" id="PF21365">
    <property type="entry name" value="Glyco_hydro_31_3rd"/>
    <property type="match status" value="1"/>
</dbReference>
<dbReference type="PANTHER" id="PTHR22762:SF89">
    <property type="entry name" value="ALPHA-XYLOSIDASE"/>
    <property type="match status" value="1"/>
</dbReference>
<dbReference type="Pfam" id="PF17137">
    <property type="entry name" value="DUF5110"/>
    <property type="match status" value="1"/>
</dbReference>
<feature type="domain" description="Glycoside hydrolase family 31 TIM barrel" evidence="3">
    <location>
        <begin position="202"/>
        <end position="514"/>
    </location>
</feature>
<organism evidence="6 7">
    <name type="scientific">Xanthocytophaga agilis</name>
    <dbReference type="NCBI Taxonomy" id="3048010"/>
    <lineage>
        <taxon>Bacteria</taxon>
        <taxon>Pseudomonadati</taxon>
        <taxon>Bacteroidota</taxon>
        <taxon>Cytophagia</taxon>
        <taxon>Cytophagales</taxon>
        <taxon>Rhodocytophagaceae</taxon>
        <taxon>Xanthocytophaga</taxon>
    </lineage>
</organism>
<dbReference type="SUPFAM" id="SSF51445">
    <property type="entry name" value="(Trans)glycosidases"/>
    <property type="match status" value="1"/>
</dbReference>
<evidence type="ECO:0000259" key="5">
    <source>
        <dbReference type="Pfam" id="PF21365"/>
    </source>
</evidence>
<dbReference type="InterPro" id="IPR033403">
    <property type="entry name" value="DUF5110"/>
</dbReference>
<dbReference type="GO" id="GO:0005975">
    <property type="term" value="P:carbohydrate metabolic process"/>
    <property type="evidence" value="ECO:0007669"/>
    <property type="project" value="InterPro"/>
</dbReference>
<keyword evidence="2" id="KW-0326">Glycosidase</keyword>
<accession>A0AAE3R5A6</accession>
<evidence type="ECO:0000259" key="3">
    <source>
        <dbReference type="Pfam" id="PF01055"/>
    </source>
</evidence>
<gene>
    <name evidence="6" type="ORF">QNI22_14465</name>
</gene>
<protein>
    <submittedName>
        <fullName evidence="6">Glycoside hydrolase family 31 protein</fullName>
    </submittedName>
</protein>
<evidence type="ECO:0000313" key="6">
    <source>
        <dbReference type="EMBL" id="MDJ1501867.1"/>
    </source>
</evidence>
<keyword evidence="2 6" id="KW-0378">Hydrolase</keyword>
<dbReference type="Gene3D" id="2.60.40.1180">
    <property type="entry name" value="Golgi alpha-mannosidase II"/>
    <property type="match status" value="2"/>
</dbReference>
<sequence>MISSTSFVSAHTIDPVANPDAMIIRGDVRFTILTSQMIRMEWAPEATFEDSASFVFINRNMPVPPYTIEENGEWLIIHTEKLLLKYKIGSGEFKEDNLSIGLDLSGRQIRWQPGKEDTGNLRGTNRTLDRAEGAVEIEPGILSRDGWTIVDDSERPLLAEDGDWAWIKARPQRNRQDLYFFGYGHNYRQALYDYTLVAGKIPMPPRFVFGFWWSRYWPYTEEEMRHLVKEFQIHNVPVDVLVVDMDWHTTFLKDWWKKEKDQAGERKGWTGFTWNKTLFPSPKAFLDWTRKKDLKVTLNLHPASGIQPHEDAYPAVAKAMGIDPDSQKYVPFDIVDKKFAQAYLDLVLRPLEEEGVDFWWLDWQQWSTTNIPGMSPTMWLNYVHYADMERQGKVRPLIFHRWGGLGNHRYPIGFSGDSVCVWKSLDFQPYFTATAANVGCAYWSHDIGGHMPGPISPELFLRWLQFGAFSPVLRTHTSKNANAERRIWAYPHEYFLMMREVILLRYALIPYIYTEARKTYETGVAFMRPMYYDYPEAEEAYTFTQQYMFGDNMIVAPVTESVSDYNRLAKQRIWLPEGTWVEWFSGQYFVGPRVIERHFDLDEIPLYVRAGSVIPMMSTQKITPVAEKPLEHLVLTVLPARHGETRLYEDEYNTNGYLEGRYTWTSIAQHMPDDDTLIIRINPVEGAYPSGPSERSYQIHVRGILPPKAIYCNQNEVPYEFMEEDVDSVDFHWQYEGNQIATIITLDKLSVHEPVEVVLKLQPIDNLDLLNGVQGKISRLKKVMHLLNKHATKTKDWSPDFLVEAAQAGNRMSLRPETVMQELLKIEDIVPKVIQEIYPVEGDSGAEKLAVLQLKTLLKYDSGLFAPRKG</sequence>
<comment type="caution">
    <text evidence="6">The sequence shown here is derived from an EMBL/GenBank/DDBJ whole genome shotgun (WGS) entry which is preliminary data.</text>
</comment>
<feature type="domain" description="DUF5110" evidence="4">
    <location>
        <begin position="633"/>
        <end position="703"/>
    </location>
</feature>
<evidence type="ECO:0000313" key="7">
    <source>
        <dbReference type="Proteomes" id="UP001232063"/>
    </source>
</evidence>
<comment type="similarity">
    <text evidence="1 2">Belongs to the glycosyl hydrolase 31 family.</text>
</comment>
<dbReference type="InterPro" id="IPR000322">
    <property type="entry name" value="Glyco_hydro_31_TIM"/>
</dbReference>
<dbReference type="InterPro" id="IPR017853">
    <property type="entry name" value="GH"/>
</dbReference>
<evidence type="ECO:0000256" key="1">
    <source>
        <dbReference type="ARBA" id="ARBA00007806"/>
    </source>
</evidence>
<dbReference type="CDD" id="cd06595">
    <property type="entry name" value="GH31_u1"/>
    <property type="match status" value="1"/>
</dbReference>
<evidence type="ECO:0000259" key="4">
    <source>
        <dbReference type="Pfam" id="PF17137"/>
    </source>
</evidence>
<dbReference type="Gene3D" id="3.20.20.80">
    <property type="entry name" value="Glycosidases"/>
    <property type="match status" value="1"/>
</dbReference>
<reference evidence="6" key="1">
    <citation type="submission" date="2023-05" db="EMBL/GenBank/DDBJ databases">
        <authorList>
            <person name="Zhang X."/>
        </authorList>
    </citation>
    <scope>NUCLEOTIDE SEQUENCE</scope>
    <source>
        <strain evidence="6">BD1B2-1</strain>
    </source>
</reference>
<dbReference type="InterPro" id="IPR048395">
    <property type="entry name" value="Glyco_hydro_31_C"/>
</dbReference>
<dbReference type="PANTHER" id="PTHR22762">
    <property type="entry name" value="ALPHA-GLUCOSIDASE"/>
    <property type="match status" value="1"/>
</dbReference>
<dbReference type="RefSeq" id="WP_314511554.1">
    <property type="nucleotide sequence ID" value="NZ_JASJOU010000004.1"/>
</dbReference>
<dbReference type="InterPro" id="IPR013780">
    <property type="entry name" value="Glyco_hydro_b"/>
</dbReference>
<evidence type="ECO:0000256" key="2">
    <source>
        <dbReference type="RuleBase" id="RU361185"/>
    </source>
</evidence>
<dbReference type="GO" id="GO:0006491">
    <property type="term" value="P:N-glycan processing"/>
    <property type="evidence" value="ECO:0007669"/>
    <property type="project" value="TreeGrafter"/>
</dbReference>